<dbReference type="Pfam" id="PF00534">
    <property type="entry name" value="Glycos_transf_1"/>
    <property type="match status" value="1"/>
</dbReference>
<accession>A0A517TAU0</accession>
<dbReference type="InterPro" id="IPR006379">
    <property type="entry name" value="HAD-SF_hydro_IIB"/>
</dbReference>
<dbReference type="SUPFAM" id="SSF53756">
    <property type="entry name" value="UDP-Glycosyltransferase/glycogen phosphorylase"/>
    <property type="match status" value="1"/>
</dbReference>
<evidence type="ECO:0000259" key="6">
    <source>
        <dbReference type="Pfam" id="PF00534"/>
    </source>
</evidence>
<evidence type="ECO:0000256" key="3">
    <source>
        <dbReference type="ARBA" id="ARBA00022676"/>
    </source>
</evidence>
<dbReference type="InterPro" id="IPR000368">
    <property type="entry name" value="Sucrose_synth_GT-B1"/>
</dbReference>
<dbReference type="EC" id="2.4.1.14" evidence="2"/>
<gene>
    <name evidence="9" type="primary">mfpsA_1</name>
    <name evidence="9" type="ORF">V22_27390</name>
</gene>
<dbReference type="InterPro" id="IPR006380">
    <property type="entry name" value="SPP-like_dom"/>
</dbReference>
<dbReference type="CDD" id="cd03800">
    <property type="entry name" value="GT4_sucrose_synthase"/>
    <property type="match status" value="1"/>
</dbReference>
<dbReference type="NCBIfam" id="TIGR02471">
    <property type="entry name" value="sucr_syn_bact_C"/>
    <property type="match status" value="1"/>
</dbReference>
<evidence type="ECO:0000313" key="10">
    <source>
        <dbReference type="Proteomes" id="UP000319976"/>
    </source>
</evidence>
<dbReference type="Pfam" id="PF05116">
    <property type="entry name" value="S6PP"/>
    <property type="match status" value="1"/>
</dbReference>
<feature type="domain" description="Sucrose synthase first GT-B" evidence="7">
    <location>
        <begin position="8"/>
        <end position="206"/>
    </location>
</feature>
<dbReference type="NCBIfam" id="TIGR01484">
    <property type="entry name" value="HAD-SF-IIB"/>
    <property type="match status" value="1"/>
</dbReference>
<keyword evidence="3 9" id="KW-0328">Glycosyltransferase</keyword>
<dbReference type="GO" id="GO:0046524">
    <property type="term" value="F:sucrose-phosphate synthase activity"/>
    <property type="evidence" value="ECO:0007669"/>
    <property type="project" value="UniProtKB-EC"/>
</dbReference>
<dbReference type="SUPFAM" id="SSF56784">
    <property type="entry name" value="HAD-like"/>
    <property type="match status" value="1"/>
</dbReference>
<dbReference type="InterPro" id="IPR012821">
    <property type="entry name" value="Sucrose_P_synth_Pase-like_dom"/>
</dbReference>
<dbReference type="Gene3D" id="3.90.1070.10">
    <property type="match status" value="1"/>
</dbReference>
<comment type="catalytic activity">
    <reaction evidence="5">
        <text>beta-D-fructose 6-phosphate + UDP-alpha-D-glucose = sucrose 6(F)-phosphate + UDP + H(+)</text>
        <dbReference type="Rhea" id="RHEA:22172"/>
        <dbReference type="ChEBI" id="CHEBI:15378"/>
        <dbReference type="ChEBI" id="CHEBI:57634"/>
        <dbReference type="ChEBI" id="CHEBI:57723"/>
        <dbReference type="ChEBI" id="CHEBI:58223"/>
        <dbReference type="ChEBI" id="CHEBI:58885"/>
        <dbReference type="EC" id="2.4.1.14"/>
    </reaction>
</comment>
<dbReference type="InterPro" id="IPR044161">
    <property type="entry name" value="SPS"/>
</dbReference>
<dbReference type="NCBIfam" id="TIGR02472">
    <property type="entry name" value="sucr_P_syn_N"/>
    <property type="match status" value="1"/>
</dbReference>
<keyword evidence="4 9" id="KW-0808">Transferase</keyword>
<keyword evidence="10" id="KW-1185">Reference proteome</keyword>
<dbReference type="Pfam" id="PF00862">
    <property type="entry name" value="GT-B_Sucrose_synth"/>
    <property type="match status" value="1"/>
</dbReference>
<reference evidence="9 10" key="1">
    <citation type="submission" date="2019-02" db="EMBL/GenBank/DDBJ databases">
        <title>Deep-cultivation of Planctomycetes and their phenomic and genomic characterization uncovers novel biology.</title>
        <authorList>
            <person name="Wiegand S."/>
            <person name="Jogler M."/>
            <person name="Boedeker C."/>
            <person name="Pinto D."/>
            <person name="Vollmers J."/>
            <person name="Rivas-Marin E."/>
            <person name="Kohn T."/>
            <person name="Peeters S.H."/>
            <person name="Heuer A."/>
            <person name="Rast P."/>
            <person name="Oberbeckmann S."/>
            <person name="Bunk B."/>
            <person name="Jeske O."/>
            <person name="Meyerdierks A."/>
            <person name="Storesund J.E."/>
            <person name="Kallscheuer N."/>
            <person name="Luecker S."/>
            <person name="Lage O.M."/>
            <person name="Pohl T."/>
            <person name="Merkel B.J."/>
            <person name="Hornburger P."/>
            <person name="Mueller R.-W."/>
            <person name="Bruemmer F."/>
            <person name="Labrenz M."/>
            <person name="Spormann A.M."/>
            <person name="Op den Camp H."/>
            <person name="Overmann J."/>
            <person name="Amann R."/>
            <person name="Jetten M.S.M."/>
            <person name="Mascher T."/>
            <person name="Medema M.H."/>
            <person name="Devos D.P."/>
            <person name="Kaster A.-K."/>
            <person name="Ovreas L."/>
            <person name="Rohde M."/>
            <person name="Galperin M.Y."/>
            <person name="Jogler C."/>
        </authorList>
    </citation>
    <scope>NUCLEOTIDE SEQUENCE [LARGE SCALE GENOMIC DNA]</scope>
    <source>
        <strain evidence="9 10">V22</strain>
    </source>
</reference>
<dbReference type="Proteomes" id="UP000319976">
    <property type="component" value="Chromosome"/>
</dbReference>
<evidence type="ECO:0000259" key="8">
    <source>
        <dbReference type="Pfam" id="PF05116"/>
    </source>
</evidence>
<dbReference type="AlphaFoldDB" id="A0A517TAU0"/>
<dbReference type="InterPro" id="IPR036412">
    <property type="entry name" value="HAD-like_sf"/>
</dbReference>
<dbReference type="OrthoDB" id="9781413at2"/>
<protein>
    <recommendedName>
        <fullName evidence="2">sucrose-phosphate synthase</fullName>
        <ecNumber evidence="2">2.4.1.14</ecNumber>
    </recommendedName>
</protein>
<dbReference type="GO" id="GO:0016791">
    <property type="term" value="F:phosphatase activity"/>
    <property type="evidence" value="ECO:0007669"/>
    <property type="project" value="UniProtKB-ARBA"/>
</dbReference>
<dbReference type="InterPro" id="IPR023214">
    <property type="entry name" value="HAD_sf"/>
</dbReference>
<dbReference type="PANTHER" id="PTHR46039">
    <property type="entry name" value="SUCROSE-PHOSPHATE SYNTHASE 3-RELATED"/>
    <property type="match status" value="1"/>
</dbReference>
<dbReference type="Gene3D" id="3.40.50.2000">
    <property type="entry name" value="Glycogen Phosphorylase B"/>
    <property type="match status" value="2"/>
</dbReference>
<evidence type="ECO:0000313" key="9">
    <source>
        <dbReference type="EMBL" id="QDT65485.1"/>
    </source>
</evidence>
<dbReference type="KEGG" id="chya:V22_27390"/>
<evidence type="ECO:0000256" key="2">
    <source>
        <dbReference type="ARBA" id="ARBA00012536"/>
    </source>
</evidence>
<feature type="domain" description="Sucrose phosphatase-like" evidence="8">
    <location>
        <begin position="468"/>
        <end position="703"/>
    </location>
</feature>
<proteinExistence type="inferred from homology"/>
<sequence length="718" mass="81696">MTSNTQRKIVLISLHGLIRAQDCEYGRDVDTGGQIKYVLELASELARQPGVGSVELLTRQIFDPKVSSDYSQVEEVIEGNAKIVRIPFGPRRYLRKEALWPYIDIFIDQTLHHFRRTGLPDLIHGHYADAGLAGAQLARLLHIPFVFTGHSLGRVKKQRLVDNNVNEETIEKRYRISTRIEAEEFALETASMVVASTNQEVEQQYEIYEHYIPERMEVIPPGVDLKKFRPPTEDDPLPPFKRELDRFLNDPDKPIILTLARLDERKNLEMLFRVFGESEELREKANLVVLMGIRQKVGELPAGQRKILHTILALIDDYNLYGQVAYPKTHESQDVQDLYRYTAQLGGAFINPALTEPFGLTLLEAAASGLPIVATNDGGPRDIIANCENGLLIDPLNHEEIESALLQVIDNPEQWKKWSTSGLEGAHKHYSWANHASRYMRDVNEIVEHSARPVLAETSRVRRLPEFDRLIITDLDNTLTGDDEALEEFCDLIRNNTHLAFGIATGRRIDDAMRMIEELNLPMPELLDTSCGTELHYGHNLTEDRSWRAQIDFNWHPDKIRSLLDTIDGLTVQSEQEQATFKISYEYDGSVAPKIPVLKRILREEGIRCRLILSLDMFLDVLPVRGGSDYSLRHVLYKWGFAPENVLVAGDSGNDEGMLKGRTLGVVVANHAKELNKLRRYPRVFFASQSHARGILEGIDYYNFLGHIQIPNDEIEST</sequence>
<evidence type="ECO:0000256" key="5">
    <source>
        <dbReference type="ARBA" id="ARBA00047471"/>
    </source>
</evidence>
<dbReference type="InterPro" id="IPR001296">
    <property type="entry name" value="Glyco_trans_1"/>
</dbReference>
<dbReference type="Gene3D" id="3.40.50.1000">
    <property type="entry name" value="HAD superfamily/HAD-like"/>
    <property type="match status" value="1"/>
</dbReference>
<dbReference type="PANTHER" id="PTHR46039:SF5">
    <property type="entry name" value="SUCROSE-PHOSPHATE SYNTHASE 3-RELATED"/>
    <property type="match status" value="1"/>
</dbReference>
<evidence type="ECO:0000256" key="1">
    <source>
        <dbReference type="ARBA" id="ARBA00006530"/>
    </source>
</evidence>
<comment type="similarity">
    <text evidence="1">Belongs to the glycosyltransferase 1 family.</text>
</comment>
<dbReference type="RefSeq" id="WP_145263529.1">
    <property type="nucleotide sequence ID" value="NZ_CP036316.1"/>
</dbReference>
<evidence type="ECO:0000259" key="7">
    <source>
        <dbReference type="Pfam" id="PF00862"/>
    </source>
</evidence>
<evidence type="ECO:0000256" key="4">
    <source>
        <dbReference type="ARBA" id="ARBA00022679"/>
    </source>
</evidence>
<dbReference type="InterPro" id="IPR012822">
    <property type="entry name" value="SucroseP_synth_GlycoTrfase_dom"/>
</dbReference>
<organism evidence="9 10">
    <name type="scientific">Calycomorphotria hydatis</name>
    <dbReference type="NCBI Taxonomy" id="2528027"/>
    <lineage>
        <taxon>Bacteria</taxon>
        <taxon>Pseudomonadati</taxon>
        <taxon>Planctomycetota</taxon>
        <taxon>Planctomycetia</taxon>
        <taxon>Planctomycetales</taxon>
        <taxon>Planctomycetaceae</taxon>
        <taxon>Calycomorphotria</taxon>
    </lineage>
</organism>
<feature type="domain" description="Glycosyl transferase family 1" evidence="6">
    <location>
        <begin position="248"/>
        <end position="421"/>
    </location>
</feature>
<name>A0A517TAU0_9PLAN</name>
<dbReference type="EMBL" id="CP036316">
    <property type="protein sequence ID" value="QDT65485.1"/>
    <property type="molecule type" value="Genomic_DNA"/>
</dbReference>